<evidence type="ECO:0000256" key="2">
    <source>
        <dbReference type="ARBA" id="ARBA00022519"/>
    </source>
</evidence>
<dbReference type="PANTHER" id="PTHR30400">
    <property type="entry name" value="MONOFUNCTIONAL BIOSYNTHETIC PEPTIDOGLYCAN TRANSGLYCOSYLASE"/>
    <property type="match status" value="1"/>
</dbReference>
<evidence type="ECO:0000313" key="14">
    <source>
        <dbReference type="Proteomes" id="UP000601789"/>
    </source>
</evidence>
<keyword evidence="1 11" id="KW-1003">Cell membrane</keyword>
<evidence type="ECO:0000256" key="6">
    <source>
        <dbReference type="ARBA" id="ARBA00022960"/>
    </source>
</evidence>
<dbReference type="RefSeq" id="WP_198477792.1">
    <property type="nucleotide sequence ID" value="NZ_JADGMQ010000014.1"/>
</dbReference>
<dbReference type="EMBL" id="JADGMQ010000014">
    <property type="protein sequence ID" value="MBI1622257.1"/>
    <property type="molecule type" value="Genomic_DNA"/>
</dbReference>
<proteinExistence type="inferred from homology"/>
<keyword evidence="10 11" id="KW-0961">Cell wall biogenesis/degradation</keyword>
<dbReference type="InterPro" id="IPR023346">
    <property type="entry name" value="Lysozyme-like_dom_sf"/>
</dbReference>
<feature type="domain" description="Glycosyl transferase family 51" evidence="12">
    <location>
        <begin position="70"/>
        <end position="227"/>
    </location>
</feature>
<evidence type="ECO:0000313" key="13">
    <source>
        <dbReference type="EMBL" id="MBI1622257.1"/>
    </source>
</evidence>
<sequence>MDLRTDEAGIGKVSGKRGRKTKRKRTLIRRLLALLVLLASLPVLLTLAYLPPFVHPVSTLMAKDMVLLRDYERRWTPLSDISPRLVNAVMMSEDGQFCSHHGIDLGEFRAVVQDFLAGEGARGGSTITMQTVKNLYLWHGRSYIRKAVELPYSVFMDAIMPKRRIMEIYLNVAEWGPGIYGAEAAAQHHFGKSARNLSAREAALLAVTLPNPLARTPGKPSAGLNRLANRIERRARQAGGYNHCVR</sequence>
<dbReference type="InterPro" id="IPR011812">
    <property type="entry name" value="Pep_trsgly"/>
</dbReference>
<keyword evidence="7 11" id="KW-0573">Peptidoglycan synthesis</keyword>
<dbReference type="InterPro" id="IPR036950">
    <property type="entry name" value="PBP_transglycosylase"/>
</dbReference>
<comment type="function">
    <text evidence="11">Peptidoglycan polymerase that catalyzes glycan chain elongation from lipid-linked precursors.</text>
</comment>
<keyword evidence="5 11" id="KW-0812">Transmembrane</keyword>
<evidence type="ECO:0000256" key="11">
    <source>
        <dbReference type="HAMAP-Rule" id="MF_00766"/>
    </source>
</evidence>
<keyword evidence="2 11" id="KW-0997">Cell inner membrane</keyword>
<organism evidence="13 14">
    <name type="scientific">Aquamicrobium zhengzhouense</name>
    <dbReference type="NCBI Taxonomy" id="2781738"/>
    <lineage>
        <taxon>Bacteria</taxon>
        <taxon>Pseudomonadati</taxon>
        <taxon>Pseudomonadota</taxon>
        <taxon>Alphaproteobacteria</taxon>
        <taxon>Hyphomicrobiales</taxon>
        <taxon>Phyllobacteriaceae</taxon>
        <taxon>Aquamicrobium</taxon>
    </lineage>
</organism>
<feature type="transmembrane region" description="Helical" evidence="11">
    <location>
        <begin position="27"/>
        <end position="50"/>
    </location>
</feature>
<comment type="pathway">
    <text evidence="11">Cell wall biogenesis; peptidoglycan biosynthesis.</text>
</comment>
<evidence type="ECO:0000256" key="10">
    <source>
        <dbReference type="ARBA" id="ARBA00023316"/>
    </source>
</evidence>
<gene>
    <name evidence="11 13" type="primary">mtgA</name>
    <name evidence="13" type="ORF">IOD40_16470</name>
</gene>
<keyword evidence="3 11" id="KW-0328">Glycosyltransferase</keyword>
<comment type="subcellular location">
    <subcellularLocation>
        <location evidence="11">Cell inner membrane</location>
        <topology evidence="11">Single-pass membrane protein</topology>
    </subcellularLocation>
</comment>
<evidence type="ECO:0000259" key="12">
    <source>
        <dbReference type="Pfam" id="PF00912"/>
    </source>
</evidence>
<keyword evidence="9 11" id="KW-0472">Membrane</keyword>
<evidence type="ECO:0000256" key="1">
    <source>
        <dbReference type="ARBA" id="ARBA00022475"/>
    </source>
</evidence>
<keyword evidence="14" id="KW-1185">Reference proteome</keyword>
<keyword evidence="8 11" id="KW-1133">Transmembrane helix</keyword>
<dbReference type="EC" id="2.4.99.28" evidence="11"/>
<dbReference type="Gene3D" id="1.10.3810.10">
    <property type="entry name" value="Biosynthetic peptidoglycan transglycosylase-like"/>
    <property type="match status" value="1"/>
</dbReference>
<dbReference type="GO" id="GO:0016757">
    <property type="term" value="F:glycosyltransferase activity"/>
    <property type="evidence" value="ECO:0007669"/>
    <property type="project" value="UniProtKB-KW"/>
</dbReference>
<dbReference type="PANTHER" id="PTHR30400:SF0">
    <property type="entry name" value="BIOSYNTHETIC PEPTIDOGLYCAN TRANSGLYCOSYLASE"/>
    <property type="match status" value="1"/>
</dbReference>
<keyword evidence="4 11" id="KW-0808">Transferase</keyword>
<name>A0ABS0SG23_9HYPH</name>
<dbReference type="Pfam" id="PF00912">
    <property type="entry name" value="Transgly"/>
    <property type="match status" value="1"/>
</dbReference>
<evidence type="ECO:0000256" key="9">
    <source>
        <dbReference type="ARBA" id="ARBA00023136"/>
    </source>
</evidence>
<dbReference type="InterPro" id="IPR001264">
    <property type="entry name" value="Glyco_trans_51"/>
</dbReference>
<evidence type="ECO:0000256" key="3">
    <source>
        <dbReference type="ARBA" id="ARBA00022676"/>
    </source>
</evidence>
<evidence type="ECO:0000256" key="5">
    <source>
        <dbReference type="ARBA" id="ARBA00022692"/>
    </source>
</evidence>
<evidence type="ECO:0000256" key="8">
    <source>
        <dbReference type="ARBA" id="ARBA00022989"/>
    </source>
</evidence>
<comment type="similarity">
    <text evidence="11">Belongs to the glycosyltransferase 51 family.</text>
</comment>
<evidence type="ECO:0000256" key="4">
    <source>
        <dbReference type="ARBA" id="ARBA00022679"/>
    </source>
</evidence>
<protein>
    <recommendedName>
        <fullName evidence="11">Biosynthetic peptidoglycan transglycosylase</fullName>
        <ecNumber evidence="11">2.4.99.28</ecNumber>
    </recommendedName>
    <alternativeName>
        <fullName evidence="11">Glycan polymerase</fullName>
    </alternativeName>
    <alternativeName>
        <fullName evidence="11">Peptidoglycan glycosyltransferase MtgA</fullName>
        <shortName evidence="11">PGT</shortName>
    </alternativeName>
</protein>
<comment type="catalytic activity">
    <reaction evidence="11">
        <text>[GlcNAc-(1-&gt;4)-Mur2Ac(oyl-L-Ala-gamma-D-Glu-L-Lys-D-Ala-D-Ala)](n)-di-trans,octa-cis-undecaprenyl diphosphate + beta-D-GlcNAc-(1-&gt;4)-Mur2Ac(oyl-L-Ala-gamma-D-Glu-L-Lys-D-Ala-D-Ala)-di-trans,octa-cis-undecaprenyl diphosphate = [GlcNAc-(1-&gt;4)-Mur2Ac(oyl-L-Ala-gamma-D-Glu-L-Lys-D-Ala-D-Ala)](n+1)-di-trans,octa-cis-undecaprenyl diphosphate + di-trans,octa-cis-undecaprenyl diphosphate + H(+)</text>
        <dbReference type="Rhea" id="RHEA:23708"/>
        <dbReference type="Rhea" id="RHEA-COMP:9602"/>
        <dbReference type="Rhea" id="RHEA-COMP:9603"/>
        <dbReference type="ChEBI" id="CHEBI:15378"/>
        <dbReference type="ChEBI" id="CHEBI:58405"/>
        <dbReference type="ChEBI" id="CHEBI:60033"/>
        <dbReference type="ChEBI" id="CHEBI:78435"/>
        <dbReference type="EC" id="2.4.99.28"/>
    </reaction>
</comment>
<accession>A0ABS0SG23</accession>
<dbReference type="NCBIfam" id="TIGR02070">
    <property type="entry name" value="mono_pep_trsgly"/>
    <property type="match status" value="1"/>
</dbReference>
<evidence type="ECO:0000256" key="7">
    <source>
        <dbReference type="ARBA" id="ARBA00022984"/>
    </source>
</evidence>
<dbReference type="SUPFAM" id="SSF53955">
    <property type="entry name" value="Lysozyme-like"/>
    <property type="match status" value="1"/>
</dbReference>
<keyword evidence="6 11" id="KW-0133">Cell shape</keyword>
<reference evidence="13 14" key="1">
    <citation type="submission" date="2020-10" db="EMBL/GenBank/DDBJ databases">
        <title>Aquamicrobium zhengzhouensis sp. nov., a exopolysaccharide producing bacterium isolated from farmland soil.</title>
        <authorList>
            <person name="Wang X."/>
        </authorList>
    </citation>
    <scope>NUCLEOTIDE SEQUENCE [LARGE SCALE GENOMIC DNA]</scope>
    <source>
        <strain evidence="14">cd-1</strain>
    </source>
</reference>
<dbReference type="HAMAP" id="MF_00766">
    <property type="entry name" value="PGT_MtgA"/>
    <property type="match status" value="1"/>
</dbReference>
<comment type="caution">
    <text evidence="13">The sequence shown here is derived from an EMBL/GenBank/DDBJ whole genome shotgun (WGS) entry which is preliminary data.</text>
</comment>
<dbReference type="Proteomes" id="UP000601789">
    <property type="component" value="Unassembled WGS sequence"/>
</dbReference>